<dbReference type="Pfam" id="PF18117">
    <property type="entry name" value="EDS1_EP"/>
    <property type="match status" value="1"/>
</dbReference>
<dbReference type="Proteomes" id="UP001229421">
    <property type="component" value="Unassembled WGS sequence"/>
</dbReference>
<name>A0AAD8L7X6_TARER</name>
<organism evidence="2 3">
    <name type="scientific">Tagetes erecta</name>
    <name type="common">African marigold</name>
    <dbReference type="NCBI Taxonomy" id="13708"/>
    <lineage>
        <taxon>Eukaryota</taxon>
        <taxon>Viridiplantae</taxon>
        <taxon>Streptophyta</taxon>
        <taxon>Embryophyta</taxon>
        <taxon>Tracheophyta</taxon>
        <taxon>Spermatophyta</taxon>
        <taxon>Magnoliopsida</taxon>
        <taxon>eudicotyledons</taxon>
        <taxon>Gunneridae</taxon>
        <taxon>Pentapetalae</taxon>
        <taxon>asterids</taxon>
        <taxon>campanulids</taxon>
        <taxon>Asterales</taxon>
        <taxon>Asteraceae</taxon>
        <taxon>Asteroideae</taxon>
        <taxon>Heliantheae alliance</taxon>
        <taxon>Tageteae</taxon>
        <taxon>Tagetes</taxon>
    </lineage>
</organism>
<dbReference type="EMBL" id="JAUHHV010000002">
    <property type="protein sequence ID" value="KAK1432820.1"/>
    <property type="molecule type" value="Genomic_DNA"/>
</dbReference>
<gene>
    <name evidence="2" type="ORF">QVD17_09721</name>
</gene>
<keyword evidence="3" id="KW-1185">Reference proteome</keyword>
<evidence type="ECO:0000313" key="2">
    <source>
        <dbReference type="EMBL" id="KAK1432820.1"/>
    </source>
</evidence>
<comment type="caution">
    <text evidence="2">The sequence shown here is derived from an EMBL/GenBank/DDBJ whole genome shotgun (WGS) entry which is preliminary data.</text>
</comment>
<evidence type="ECO:0000259" key="1">
    <source>
        <dbReference type="Pfam" id="PF18117"/>
    </source>
</evidence>
<feature type="domain" description="EDS1 EP" evidence="1">
    <location>
        <begin position="20"/>
        <end position="125"/>
    </location>
</feature>
<dbReference type="InterPro" id="IPR041266">
    <property type="entry name" value="EDS1_EP"/>
</dbReference>
<dbReference type="AlphaFoldDB" id="A0AAD8L7X6"/>
<dbReference type="InterPro" id="IPR044603">
    <property type="entry name" value="SAG101-like"/>
</dbReference>
<dbReference type="PANTHER" id="PTHR46898">
    <property type="entry name" value="SENESCENCE-ASSOCIATED CARBOXYLESTERASE 101"/>
    <property type="match status" value="1"/>
</dbReference>
<reference evidence="2" key="1">
    <citation type="journal article" date="2023" name="bioRxiv">
        <title>Improved chromosome-level genome assembly for marigold (Tagetes erecta).</title>
        <authorList>
            <person name="Jiang F."/>
            <person name="Yuan L."/>
            <person name="Wang S."/>
            <person name="Wang H."/>
            <person name="Xu D."/>
            <person name="Wang A."/>
            <person name="Fan W."/>
        </authorList>
    </citation>
    <scope>NUCLEOTIDE SEQUENCE</scope>
    <source>
        <strain evidence="2">WSJ</strain>
        <tissue evidence="2">Leaf</tissue>
    </source>
</reference>
<proteinExistence type="predicted"/>
<dbReference type="GO" id="GO:0052689">
    <property type="term" value="F:carboxylic ester hydrolase activity"/>
    <property type="evidence" value="ECO:0007669"/>
    <property type="project" value="InterPro"/>
</dbReference>
<sequence>MTAEKKLRFIKLVLTSIGKRVEKKDLMPQKEDAKLRKRWLLSGNNYRRIVEPLDIARHYKLKNKNYIKNRPKHYELLEKWLEEYMITESKPIKKTRNEAASLTEDSCFWAQVEEASISLTNLENEGSINVGKNWSLRIM</sequence>
<protein>
    <recommendedName>
        <fullName evidence="1">EDS1 EP domain-containing protein</fullName>
    </recommendedName>
</protein>
<evidence type="ECO:0000313" key="3">
    <source>
        <dbReference type="Proteomes" id="UP001229421"/>
    </source>
</evidence>
<dbReference type="GO" id="GO:0006952">
    <property type="term" value="P:defense response"/>
    <property type="evidence" value="ECO:0007669"/>
    <property type="project" value="InterPro"/>
</dbReference>
<accession>A0AAD8L7X6</accession>
<dbReference type="PANTHER" id="PTHR46898:SF3">
    <property type="entry name" value="FUNGAL LIPASE-LIKE DOMAIN-CONTAINING PROTEIN"/>
    <property type="match status" value="1"/>
</dbReference>